<dbReference type="WBParaSite" id="BTMF_0001632501-mRNA-1">
    <property type="protein sequence ID" value="BTMF_0001632501-mRNA-1"/>
    <property type="gene ID" value="BTMF_0001632501"/>
</dbReference>
<evidence type="ECO:0000313" key="1">
    <source>
        <dbReference type="WBParaSite" id="BTMF_0001632501-mRNA-1"/>
    </source>
</evidence>
<accession>A0A0R3R8G9</accession>
<reference evidence="1" key="1">
    <citation type="submission" date="2017-02" db="UniProtKB">
        <authorList>
            <consortium name="WormBaseParasite"/>
        </authorList>
    </citation>
    <scope>IDENTIFICATION</scope>
</reference>
<protein>
    <submittedName>
        <fullName evidence="1">Ovule protein</fullName>
    </submittedName>
</protein>
<sequence>LVVLRGKEDISSQISLESEVVESKVHTDILPVESNEFQKVLPKTNDMMESRKPMAVSFLKIISR</sequence>
<proteinExistence type="predicted"/>
<organism evidence="1">
    <name type="scientific">Brugia timori</name>
    <dbReference type="NCBI Taxonomy" id="42155"/>
    <lineage>
        <taxon>Eukaryota</taxon>
        <taxon>Metazoa</taxon>
        <taxon>Ecdysozoa</taxon>
        <taxon>Nematoda</taxon>
        <taxon>Chromadorea</taxon>
        <taxon>Rhabditida</taxon>
        <taxon>Spirurina</taxon>
        <taxon>Spiruromorpha</taxon>
        <taxon>Filarioidea</taxon>
        <taxon>Onchocercidae</taxon>
        <taxon>Brugia</taxon>
    </lineage>
</organism>
<dbReference type="STRING" id="42155.A0A0R3R8G9"/>
<dbReference type="AlphaFoldDB" id="A0A0R3R8G9"/>
<name>A0A0R3R8G9_9BILA</name>